<dbReference type="RefSeq" id="XP_033687717.1">
    <property type="nucleotide sequence ID" value="XM_033828540.1"/>
</dbReference>
<organism evidence="2 3">
    <name type="scientific">Trematosphaeria pertusa</name>
    <dbReference type="NCBI Taxonomy" id="390896"/>
    <lineage>
        <taxon>Eukaryota</taxon>
        <taxon>Fungi</taxon>
        <taxon>Dikarya</taxon>
        <taxon>Ascomycota</taxon>
        <taxon>Pezizomycotina</taxon>
        <taxon>Dothideomycetes</taxon>
        <taxon>Pleosporomycetidae</taxon>
        <taxon>Pleosporales</taxon>
        <taxon>Massarineae</taxon>
        <taxon>Trematosphaeriaceae</taxon>
        <taxon>Trematosphaeria</taxon>
    </lineage>
</organism>
<dbReference type="GeneID" id="54581870"/>
<evidence type="ECO:0000313" key="2">
    <source>
        <dbReference type="EMBL" id="KAF2252713.1"/>
    </source>
</evidence>
<proteinExistence type="predicted"/>
<reference evidence="2" key="1">
    <citation type="journal article" date="2020" name="Stud. Mycol.">
        <title>101 Dothideomycetes genomes: a test case for predicting lifestyles and emergence of pathogens.</title>
        <authorList>
            <person name="Haridas S."/>
            <person name="Albert R."/>
            <person name="Binder M."/>
            <person name="Bloem J."/>
            <person name="Labutti K."/>
            <person name="Salamov A."/>
            <person name="Andreopoulos B."/>
            <person name="Baker S."/>
            <person name="Barry K."/>
            <person name="Bills G."/>
            <person name="Bluhm B."/>
            <person name="Cannon C."/>
            <person name="Castanera R."/>
            <person name="Culley D."/>
            <person name="Daum C."/>
            <person name="Ezra D."/>
            <person name="Gonzalez J."/>
            <person name="Henrissat B."/>
            <person name="Kuo A."/>
            <person name="Liang C."/>
            <person name="Lipzen A."/>
            <person name="Lutzoni F."/>
            <person name="Magnuson J."/>
            <person name="Mondo S."/>
            <person name="Nolan M."/>
            <person name="Ohm R."/>
            <person name="Pangilinan J."/>
            <person name="Park H.-J."/>
            <person name="Ramirez L."/>
            <person name="Alfaro M."/>
            <person name="Sun H."/>
            <person name="Tritt A."/>
            <person name="Yoshinaga Y."/>
            <person name="Zwiers L.-H."/>
            <person name="Turgeon B."/>
            <person name="Goodwin S."/>
            <person name="Spatafora J."/>
            <person name="Crous P."/>
            <person name="Grigoriev I."/>
        </authorList>
    </citation>
    <scope>NUCLEOTIDE SEQUENCE</scope>
    <source>
        <strain evidence="2">CBS 122368</strain>
    </source>
</reference>
<evidence type="ECO:0000256" key="1">
    <source>
        <dbReference type="SAM" id="SignalP"/>
    </source>
</evidence>
<sequence length="161" mass="18172">MNTFQLFCALCSLSHGVFGVAIPGQFTQAPLPPSKPDTKTSVPFYATKAILAVTAVGDEDEKYIELPLRQRMPPGPEFPYRLDGARIVALMNEQRQSAPLEELGLIMCRIMPRDAVEEEVSSTSRNREWPWFRAKDGAVQFQQASSVWFLADRDIESYECR</sequence>
<dbReference type="OrthoDB" id="3650120at2759"/>
<dbReference type="EMBL" id="ML987192">
    <property type="protein sequence ID" value="KAF2252713.1"/>
    <property type="molecule type" value="Genomic_DNA"/>
</dbReference>
<keyword evidence="3" id="KW-1185">Reference proteome</keyword>
<feature type="chain" id="PRO_5025487854" description="Ig-like domain-containing protein" evidence="1">
    <location>
        <begin position="20"/>
        <end position="161"/>
    </location>
</feature>
<name>A0A6A6IT54_9PLEO</name>
<dbReference type="Proteomes" id="UP000800094">
    <property type="component" value="Unassembled WGS sequence"/>
</dbReference>
<evidence type="ECO:0000313" key="3">
    <source>
        <dbReference type="Proteomes" id="UP000800094"/>
    </source>
</evidence>
<evidence type="ECO:0008006" key="4">
    <source>
        <dbReference type="Google" id="ProtNLM"/>
    </source>
</evidence>
<protein>
    <recommendedName>
        <fullName evidence="4">Ig-like domain-containing protein</fullName>
    </recommendedName>
</protein>
<feature type="signal peptide" evidence="1">
    <location>
        <begin position="1"/>
        <end position="19"/>
    </location>
</feature>
<accession>A0A6A6IT54</accession>
<gene>
    <name evidence="2" type="ORF">BU26DRAFT_517286</name>
</gene>
<keyword evidence="1" id="KW-0732">Signal</keyword>
<dbReference type="AlphaFoldDB" id="A0A6A6IT54"/>